<dbReference type="SUPFAM" id="SSF48371">
    <property type="entry name" value="ARM repeat"/>
    <property type="match status" value="1"/>
</dbReference>
<dbReference type="EMBL" id="CP014500">
    <property type="protein sequence ID" value="ANB11394.1"/>
    <property type="molecule type" value="Genomic_DNA"/>
</dbReference>
<evidence type="ECO:0000256" key="4">
    <source>
        <dbReference type="ARBA" id="ARBA00022490"/>
    </source>
</evidence>
<evidence type="ECO:0000256" key="7">
    <source>
        <dbReference type="ARBA" id="ARBA00023242"/>
    </source>
</evidence>
<feature type="repeat" description="HEAT" evidence="8">
    <location>
        <begin position="157"/>
        <end position="195"/>
    </location>
</feature>
<dbReference type="GO" id="GO:0005737">
    <property type="term" value="C:cytoplasm"/>
    <property type="evidence" value="ECO:0007669"/>
    <property type="project" value="UniProtKB-SubCell"/>
</dbReference>
<evidence type="ECO:0000256" key="9">
    <source>
        <dbReference type="SAM" id="MobiDB-lite"/>
    </source>
</evidence>
<keyword evidence="7" id="KW-0539">Nucleus</keyword>
<gene>
    <name evidence="11" type="primary">PSE1</name>
    <name evidence="11" type="ORF">AWJ20_4203</name>
</gene>
<dbReference type="InterPro" id="IPR041653">
    <property type="entry name" value="Importin_rep_4"/>
</dbReference>
<evidence type="ECO:0000259" key="10">
    <source>
        <dbReference type="SMART" id="SM01349"/>
    </source>
</evidence>
<dbReference type="GO" id="GO:0034399">
    <property type="term" value="C:nuclear periphery"/>
    <property type="evidence" value="ECO:0007669"/>
    <property type="project" value="EnsemblFungi"/>
</dbReference>
<dbReference type="Pfam" id="PF18808">
    <property type="entry name" value="Importin_rep_4"/>
    <property type="match status" value="1"/>
</dbReference>
<dbReference type="GO" id="GO:0061608">
    <property type="term" value="F:nuclear import signal receptor activity"/>
    <property type="evidence" value="ECO:0007669"/>
    <property type="project" value="EnsemblFungi"/>
</dbReference>
<dbReference type="InterPro" id="IPR011989">
    <property type="entry name" value="ARM-like"/>
</dbReference>
<feature type="domain" description="TOG" evidence="10">
    <location>
        <begin position="339"/>
        <end position="578"/>
    </location>
</feature>
<dbReference type="RefSeq" id="XP_018733871.1">
    <property type="nucleotide sequence ID" value="XM_018881265.1"/>
</dbReference>
<comment type="subcellular location">
    <subcellularLocation>
        <location evidence="2">Cytoplasm</location>
    </subcellularLocation>
    <subcellularLocation>
        <location evidence="1">Nucleus</location>
    </subcellularLocation>
</comment>
<evidence type="ECO:0000313" key="12">
    <source>
        <dbReference type="Proteomes" id="UP000189580"/>
    </source>
</evidence>
<reference evidence="11 12" key="1">
    <citation type="submission" date="2016-02" db="EMBL/GenBank/DDBJ databases">
        <title>Complete genome sequence and transcriptome regulation of the pentose utilising yeast Sugiyamaella lignohabitans.</title>
        <authorList>
            <person name="Bellasio M."/>
            <person name="Peymann A."/>
            <person name="Valli M."/>
            <person name="Sipitzky M."/>
            <person name="Graf A."/>
            <person name="Sauer M."/>
            <person name="Marx H."/>
            <person name="Mattanovich D."/>
        </authorList>
    </citation>
    <scope>NUCLEOTIDE SEQUENCE [LARGE SCALE GENOMIC DNA]</scope>
    <source>
        <strain evidence="11 12">CBS 10342</strain>
    </source>
</reference>
<dbReference type="GeneID" id="30036310"/>
<dbReference type="OrthoDB" id="543373at2759"/>
<dbReference type="InterPro" id="IPR041389">
    <property type="entry name" value="Importin_rep_6"/>
</dbReference>
<dbReference type="InterPro" id="IPR058584">
    <property type="entry name" value="IMB1_TNPO1-like_TPR"/>
</dbReference>
<keyword evidence="5" id="KW-0677">Repeat</keyword>
<dbReference type="Proteomes" id="UP000189580">
    <property type="component" value="Chromosome c"/>
</dbReference>
<sequence length="1081" mass="119656">MSSLPAEVTGALHQLLVSLTSPDNQLRTQAEKSLNEEWVAGGRERQEMLLVGLAEQSVPEADHVSRVIDTISDAVLTQIKSILLQGFVSEQTGDVRHKISDAIAEIARPGPKAGEWPELLSALFQASKNPNAQVRESAFRIFAAVPDLIGEEYLDSVIPVFASGFGDESEHVRISTVSAFTSFFQALSKSTWRKLHPLLPNLLNVLTPLRAEYKSDELASVLESLIDLAGLAPKMFQPVFKTVLDFCIDVAKDKEMELNARLSALELATTFADEAPNMCKKEPTYADQMIVQCLAMMTEIGEDDEDGADWNNEDDVVNSEDQDESYTAAKQSLDRMALKLGGKVMLPPLFRWLPNLIGSEQWRERHAALMAISNVAEGCRDEMMVELDKILDMVIPCLNDGHVRVQWATCNALGQMSTDFSDYIQKNFATRILPALISKLGNSTPRVQAHAAAALVNFSECASKEILDPYLDNLLSGLLVLLQSPKRYVQEQVLTTIAIVADAAQNKFIKYYDTLIGLLFNVMKTDTGKEYRLLKAKSIECATLIALAVGKEKFAPQCQEMVHIFASIQETCTDPDDPCQSYLVHAWGRLCRVLGTDFLPYLPAVMPPLLEAAKHKPDLQLFEDEDDIENLDQQDGWEIIPIQGKYIGIHTSLLDEKSSAIELISVYANELGASFAPYVKGIVDEIIVPSLNFFYHDGVRYAAAQAVPHLLTCAQEAIGGKKQDPAVLELWVPMLKKMLEVLKIDSMPETLTGFYSSIYQSVELIGPGAIDGQDMLKLAEAINTTLQDYLERVKTRHSGDDGDYEDDDGYTEDVEEGDAESADEDLIGEINKVIHSMFKTSKQQFFPAFELLLPIISTFINSNIVDLRQWALCAVDDLIEFTGPDSWKYKDLFLSKLVEGLVDNDASIRQAAAYGIGVAAQHGGEQYTQTVVGTLETLFQVANVPDARSEDNINVTENVSSAIAKVLRTHGQLLGSENLDRALSEWIKTLPIVVDEEAAPYPYLFLSDLLEQNHPSVVSQVDKVFDSVAQAIVMASIQGKALERVVQVTKHYFSQLPQSKVMALFQSLPVESQAVVQEKFQ</sequence>
<evidence type="ECO:0000256" key="5">
    <source>
        <dbReference type="ARBA" id="ARBA00022737"/>
    </source>
</evidence>
<dbReference type="GO" id="GO:0006606">
    <property type="term" value="P:protein import into nucleus"/>
    <property type="evidence" value="ECO:0007669"/>
    <property type="project" value="EnsemblFungi"/>
</dbReference>
<evidence type="ECO:0000256" key="2">
    <source>
        <dbReference type="ARBA" id="ARBA00004496"/>
    </source>
</evidence>
<keyword evidence="4" id="KW-0963">Cytoplasm</keyword>
<evidence type="ECO:0000256" key="1">
    <source>
        <dbReference type="ARBA" id="ARBA00004123"/>
    </source>
</evidence>
<dbReference type="Pfam" id="PF13513">
    <property type="entry name" value="HEAT_EZ"/>
    <property type="match status" value="1"/>
</dbReference>
<dbReference type="Pfam" id="PF18829">
    <property type="entry name" value="Importin_rep_6"/>
    <property type="match status" value="1"/>
</dbReference>
<dbReference type="InterPro" id="IPR016024">
    <property type="entry name" value="ARM-type_fold"/>
</dbReference>
<organism evidence="11 12">
    <name type="scientific">Sugiyamaella lignohabitans</name>
    <dbReference type="NCBI Taxonomy" id="796027"/>
    <lineage>
        <taxon>Eukaryota</taxon>
        <taxon>Fungi</taxon>
        <taxon>Dikarya</taxon>
        <taxon>Ascomycota</taxon>
        <taxon>Saccharomycotina</taxon>
        <taxon>Dipodascomycetes</taxon>
        <taxon>Dipodascales</taxon>
        <taxon>Trichomonascaceae</taxon>
        <taxon>Sugiyamaella</taxon>
    </lineage>
</organism>
<protein>
    <submittedName>
        <fullName evidence="11">Pse1p</fullName>
    </submittedName>
</protein>
<dbReference type="KEGG" id="slb:AWJ20_4203"/>
<proteinExistence type="predicted"/>
<dbReference type="InterPro" id="IPR040928">
    <property type="entry name" value="Importin_rep_5"/>
</dbReference>
<dbReference type="PANTHER" id="PTHR10527">
    <property type="entry name" value="IMPORTIN BETA"/>
    <property type="match status" value="1"/>
</dbReference>
<keyword evidence="12" id="KW-1185">Reference proteome</keyword>
<accession>A0A167C9H4</accession>
<dbReference type="InterPro" id="IPR034085">
    <property type="entry name" value="TOG"/>
</dbReference>
<feature type="region of interest" description="Disordered" evidence="9">
    <location>
        <begin position="304"/>
        <end position="323"/>
    </location>
</feature>
<dbReference type="Pfam" id="PF18816">
    <property type="entry name" value="Importin_rep_5"/>
    <property type="match status" value="1"/>
</dbReference>
<evidence type="ECO:0000256" key="6">
    <source>
        <dbReference type="ARBA" id="ARBA00022927"/>
    </source>
</evidence>
<evidence type="ECO:0000256" key="3">
    <source>
        <dbReference type="ARBA" id="ARBA00022448"/>
    </source>
</evidence>
<feature type="compositionally biased region" description="Acidic residues" evidence="9">
    <location>
        <begin position="801"/>
        <end position="821"/>
    </location>
</feature>
<evidence type="ECO:0000313" key="11">
    <source>
        <dbReference type="EMBL" id="ANB11394.1"/>
    </source>
</evidence>
<evidence type="ECO:0000256" key="8">
    <source>
        <dbReference type="PROSITE-ProRule" id="PRU00103"/>
    </source>
</evidence>
<dbReference type="Pfam" id="PF25780">
    <property type="entry name" value="TPR_IPO5"/>
    <property type="match status" value="1"/>
</dbReference>
<keyword evidence="6" id="KW-0653">Protein transport</keyword>
<feature type="repeat" description="HEAT" evidence="8">
    <location>
        <begin position="119"/>
        <end position="156"/>
    </location>
</feature>
<keyword evidence="3" id="KW-0813">Transport</keyword>
<dbReference type="PROSITE" id="PS50077">
    <property type="entry name" value="HEAT_REPEAT"/>
    <property type="match status" value="2"/>
</dbReference>
<dbReference type="SMART" id="SM01349">
    <property type="entry name" value="TOG"/>
    <property type="match status" value="1"/>
</dbReference>
<dbReference type="Pfam" id="PF25574">
    <property type="entry name" value="TPR_IMB1"/>
    <property type="match status" value="1"/>
</dbReference>
<dbReference type="InterPro" id="IPR057672">
    <property type="entry name" value="TPR_IPO4/5"/>
</dbReference>
<dbReference type="AlphaFoldDB" id="A0A167C9H4"/>
<name>A0A167C9H4_9ASCO</name>
<dbReference type="Gene3D" id="1.25.10.10">
    <property type="entry name" value="Leucine-rich Repeat Variant"/>
    <property type="match status" value="1"/>
</dbReference>
<dbReference type="InterPro" id="IPR021133">
    <property type="entry name" value="HEAT_type_2"/>
</dbReference>
<dbReference type="InterPro" id="IPR040122">
    <property type="entry name" value="Importin_beta"/>
</dbReference>
<feature type="region of interest" description="Disordered" evidence="9">
    <location>
        <begin position="796"/>
        <end position="821"/>
    </location>
</feature>